<name>A0A2T1LS56_9CHRO</name>
<sequence>MLQKLKQNSDEFEEIGFVRSRDKALQLFGTSKGLIIGNILDQKALEPAMSGCQALVILTSAIPKMVAPPKAGERPVFEFSPGEMPETIDWLGQKNQIDAAKKQGIEHIVLVGSMGGTNENHPLNSLGNGKILIWKRKAEQYLINSGIDYSY</sequence>
<organism evidence="2 3">
    <name type="scientific">Aphanothece hegewaldii CCALA 016</name>
    <dbReference type="NCBI Taxonomy" id="2107694"/>
    <lineage>
        <taxon>Bacteria</taxon>
        <taxon>Bacillati</taxon>
        <taxon>Cyanobacteriota</taxon>
        <taxon>Cyanophyceae</taxon>
        <taxon>Oscillatoriophycideae</taxon>
        <taxon>Chroococcales</taxon>
        <taxon>Aphanothecaceae</taxon>
        <taxon>Aphanothece</taxon>
    </lineage>
</organism>
<evidence type="ECO:0000313" key="3">
    <source>
        <dbReference type="Proteomes" id="UP000239001"/>
    </source>
</evidence>
<dbReference type="Pfam" id="PF13460">
    <property type="entry name" value="NAD_binding_10"/>
    <property type="match status" value="1"/>
</dbReference>
<evidence type="ECO:0000313" key="2">
    <source>
        <dbReference type="EMBL" id="PSF31980.1"/>
    </source>
</evidence>
<dbReference type="EMBL" id="PXOH01000040">
    <property type="protein sequence ID" value="PSF31980.1"/>
    <property type="molecule type" value="Genomic_DNA"/>
</dbReference>
<dbReference type="PANTHER" id="PTHR14194:SF86">
    <property type="entry name" value="OS05G0110300 PROTEIN"/>
    <property type="match status" value="1"/>
</dbReference>
<dbReference type="InterPro" id="IPR016040">
    <property type="entry name" value="NAD(P)-bd_dom"/>
</dbReference>
<dbReference type="PANTHER" id="PTHR14194">
    <property type="entry name" value="NITROGEN METABOLIC REGULATION PROTEIN NMR-RELATED"/>
    <property type="match status" value="1"/>
</dbReference>
<proteinExistence type="predicted"/>
<dbReference type="OrthoDB" id="9803892at2"/>
<protein>
    <recommendedName>
        <fullName evidence="1">NAD(P)-binding domain-containing protein</fullName>
    </recommendedName>
</protein>
<comment type="caution">
    <text evidence="2">The sequence shown here is derived from an EMBL/GenBank/DDBJ whole genome shotgun (WGS) entry which is preliminary data.</text>
</comment>
<dbReference type="InterPro" id="IPR044163">
    <property type="entry name" value="SARED1-like"/>
</dbReference>
<keyword evidence="3" id="KW-1185">Reference proteome</keyword>
<feature type="domain" description="NAD(P)-binding" evidence="1">
    <location>
        <begin position="3"/>
        <end position="150"/>
    </location>
</feature>
<reference evidence="2 3" key="1">
    <citation type="submission" date="2018-03" db="EMBL/GenBank/DDBJ databases">
        <title>The ancient ancestry and fast evolution of plastids.</title>
        <authorList>
            <person name="Moore K.R."/>
            <person name="Magnabosco C."/>
            <person name="Momper L."/>
            <person name="Gold D.A."/>
            <person name="Bosak T."/>
            <person name="Fournier G.P."/>
        </authorList>
    </citation>
    <scope>NUCLEOTIDE SEQUENCE [LARGE SCALE GENOMIC DNA]</scope>
    <source>
        <strain evidence="2 3">CCALA 016</strain>
    </source>
</reference>
<evidence type="ECO:0000259" key="1">
    <source>
        <dbReference type="Pfam" id="PF13460"/>
    </source>
</evidence>
<dbReference type="SUPFAM" id="SSF51735">
    <property type="entry name" value="NAD(P)-binding Rossmann-fold domains"/>
    <property type="match status" value="1"/>
</dbReference>
<dbReference type="AlphaFoldDB" id="A0A2T1LS56"/>
<reference evidence="2 3" key="2">
    <citation type="submission" date="2018-03" db="EMBL/GenBank/DDBJ databases">
        <authorList>
            <person name="Keele B.F."/>
        </authorList>
    </citation>
    <scope>NUCLEOTIDE SEQUENCE [LARGE SCALE GENOMIC DNA]</scope>
    <source>
        <strain evidence="2 3">CCALA 016</strain>
    </source>
</reference>
<gene>
    <name evidence="2" type="ORF">C7H19_22040</name>
</gene>
<dbReference type="GO" id="GO:0016491">
    <property type="term" value="F:oxidoreductase activity"/>
    <property type="evidence" value="ECO:0007669"/>
    <property type="project" value="InterPro"/>
</dbReference>
<dbReference type="Proteomes" id="UP000239001">
    <property type="component" value="Unassembled WGS sequence"/>
</dbReference>
<dbReference type="InterPro" id="IPR036291">
    <property type="entry name" value="NAD(P)-bd_dom_sf"/>
</dbReference>
<dbReference type="Gene3D" id="3.40.50.720">
    <property type="entry name" value="NAD(P)-binding Rossmann-like Domain"/>
    <property type="match status" value="1"/>
</dbReference>
<accession>A0A2T1LS56</accession>